<gene>
    <name evidence="1" type="ORF">UR73_C0007G0022</name>
</gene>
<evidence type="ECO:0008006" key="3">
    <source>
        <dbReference type="Google" id="ProtNLM"/>
    </source>
</evidence>
<accession>A0A0G0FEK6</accession>
<dbReference type="InterPro" id="IPR004951">
    <property type="entry name" value="DUF268_CAE_spp"/>
</dbReference>
<dbReference type="PATRIC" id="fig|1619097.3.peg.111"/>
<name>A0A0G0FEK6_9BACT</name>
<organism evidence="1 2">
    <name type="scientific">candidate division WS6 bacterium GW2011_GWF1_35_23</name>
    <dbReference type="NCBI Taxonomy" id="1619097"/>
    <lineage>
        <taxon>Bacteria</taxon>
        <taxon>Candidatus Dojkabacteria</taxon>
    </lineage>
</organism>
<dbReference type="SUPFAM" id="SSF53335">
    <property type="entry name" value="S-adenosyl-L-methionine-dependent methyltransferases"/>
    <property type="match status" value="1"/>
</dbReference>
<proteinExistence type="predicted"/>
<comment type="caution">
    <text evidence="1">The sequence shown here is derived from an EMBL/GenBank/DDBJ whole genome shotgun (WGS) entry which is preliminary data.</text>
</comment>
<dbReference type="AlphaFoldDB" id="A0A0G0FEK6"/>
<dbReference type="Pfam" id="PF03269">
    <property type="entry name" value="DUF268"/>
    <property type="match status" value="1"/>
</dbReference>
<evidence type="ECO:0000313" key="1">
    <source>
        <dbReference type="EMBL" id="KKP77937.1"/>
    </source>
</evidence>
<dbReference type="InterPro" id="IPR029063">
    <property type="entry name" value="SAM-dependent_MTases_sf"/>
</dbReference>
<evidence type="ECO:0000313" key="2">
    <source>
        <dbReference type="Proteomes" id="UP000034816"/>
    </source>
</evidence>
<protein>
    <recommendedName>
        <fullName evidence="3">DUF268 domain-containing protein</fullName>
    </recommendedName>
</protein>
<dbReference type="Proteomes" id="UP000034816">
    <property type="component" value="Unassembled WGS sequence"/>
</dbReference>
<dbReference type="EMBL" id="LBQH01000007">
    <property type="protein sequence ID" value="KKP77937.1"/>
    <property type="molecule type" value="Genomic_DNA"/>
</dbReference>
<sequence>MNIKKFLLSPISKTKRFLEIVNDFVVFKGQNDNRFSVSWRNRNLQLNDAVKTQSNGGHYLYHPAWALRIILKNNPPKHVDISSILFFPAMLSASLPVEYYDYRPAKVTLTNLISKGANLLKLPFKCNSIQSLSCMHTIEHIGLGRYGDEIDPEGDIKAITELKRVLKKGGDLLIVVPVGIPTIYFNAHRVYSYEQIIGYFSDLKLMEFSMLPDNTSKGLIKNPNLKTVKKQKYACGCFWFRK</sequence>
<dbReference type="Gene3D" id="3.40.50.150">
    <property type="entry name" value="Vaccinia Virus protein VP39"/>
    <property type="match status" value="1"/>
</dbReference>
<reference evidence="1 2" key="1">
    <citation type="journal article" date="2015" name="Nature">
        <title>rRNA introns, odd ribosomes, and small enigmatic genomes across a large radiation of phyla.</title>
        <authorList>
            <person name="Brown C.T."/>
            <person name="Hug L.A."/>
            <person name="Thomas B.C."/>
            <person name="Sharon I."/>
            <person name="Castelle C.J."/>
            <person name="Singh A."/>
            <person name="Wilkins M.J."/>
            <person name="Williams K.H."/>
            <person name="Banfield J.F."/>
        </authorList>
    </citation>
    <scope>NUCLEOTIDE SEQUENCE [LARGE SCALE GENOMIC DNA]</scope>
</reference>